<sequence>MENEIVENKFELSVLGSFKIILMYYILIPLIVGLPLRLIVINMPFGSYETLSLIIVLLNDIIINIVGVKLTLNKIRNKLKVNFKIHYIEKFNFKLLLYTALLFLGFFVCRQSSIGHLVEKIPLPNFIEEKFENLSLSATPSLIVAFIVVVISIIIVAPIFEEILIRGIILEGFLNKYKASTAIIVSSLIFGIIHLNIPQFINSTLLGLFLAIIYYKTKSLILCIVSHALNNLFAIALIFVNFQFDAISLLIGIVIFIVSGIFFIKHINKLPSTNVNFEKNSSSSQLPVE</sequence>
<dbReference type="InterPro" id="IPR003675">
    <property type="entry name" value="Rce1/LyrA-like_dom"/>
</dbReference>
<keyword evidence="1" id="KW-0472">Membrane</keyword>
<dbReference type="Proteomes" id="UP000563151">
    <property type="component" value="Unassembled WGS sequence"/>
</dbReference>
<dbReference type="GO" id="GO:0080120">
    <property type="term" value="P:CAAX-box protein maturation"/>
    <property type="evidence" value="ECO:0007669"/>
    <property type="project" value="UniProtKB-ARBA"/>
</dbReference>
<protein>
    <submittedName>
        <fullName evidence="3">CPBP family intramembrane metalloprotease</fullName>
    </submittedName>
</protein>
<dbReference type="Pfam" id="PF02517">
    <property type="entry name" value="Rce1-like"/>
    <property type="match status" value="1"/>
</dbReference>
<organism evidence="3 4">
    <name type="scientific">Clostridium tetanomorphum</name>
    <dbReference type="NCBI Taxonomy" id="1553"/>
    <lineage>
        <taxon>Bacteria</taxon>
        <taxon>Bacillati</taxon>
        <taxon>Bacillota</taxon>
        <taxon>Clostridia</taxon>
        <taxon>Eubacteriales</taxon>
        <taxon>Clostridiaceae</taxon>
        <taxon>Clostridium</taxon>
    </lineage>
</organism>
<evidence type="ECO:0000313" key="4">
    <source>
        <dbReference type="Proteomes" id="UP000563151"/>
    </source>
</evidence>
<dbReference type="EMBL" id="JAAZWO010000008">
    <property type="protein sequence ID" value="MBC2397943.1"/>
    <property type="molecule type" value="Genomic_DNA"/>
</dbReference>
<keyword evidence="1" id="KW-1133">Transmembrane helix</keyword>
<feature type="transmembrane region" description="Helical" evidence="1">
    <location>
        <begin position="93"/>
        <end position="114"/>
    </location>
</feature>
<feature type="transmembrane region" description="Helical" evidence="1">
    <location>
        <begin position="177"/>
        <end position="193"/>
    </location>
</feature>
<gene>
    <name evidence="3" type="ORF">HGG79_09165</name>
</gene>
<feature type="domain" description="CAAX prenyl protease 2/Lysostaphin resistance protein A-like" evidence="2">
    <location>
        <begin position="145"/>
        <end position="233"/>
    </location>
</feature>
<evidence type="ECO:0000313" key="3">
    <source>
        <dbReference type="EMBL" id="MBC2397943.1"/>
    </source>
</evidence>
<feature type="transmembrane region" description="Helical" evidence="1">
    <location>
        <begin position="21"/>
        <end position="45"/>
    </location>
</feature>
<keyword evidence="1" id="KW-0812">Transmembrane</keyword>
<evidence type="ECO:0000256" key="1">
    <source>
        <dbReference type="SAM" id="Phobius"/>
    </source>
</evidence>
<proteinExistence type="predicted"/>
<keyword evidence="3" id="KW-0482">Metalloprotease</keyword>
<feature type="transmembrane region" description="Helical" evidence="1">
    <location>
        <begin position="134"/>
        <end position="156"/>
    </location>
</feature>
<dbReference type="PANTHER" id="PTHR43592:SF15">
    <property type="entry name" value="CAAX AMINO TERMINAL PROTEASE FAMILY PROTEIN"/>
    <property type="match status" value="1"/>
</dbReference>
<evidence type="ECO:0000259" key="2">
    <source>
        <dbReference type="Pfam" id="PF02517"/>
    </source>
</evidence>
<accession>A0A923J204</accession>
<dbReference type="GO" id="GO:0008237">
    <property type="term" value="F:metallopeptidase activity"/>
    <property type="evidence" value="ECO:0007669"/>
    <property type="project" value="UniProtKB-KW"/>
</dbReference>
<keyword evidence="3" id="KW-0645">Protease</keyword>
<feature type="transmembrane region" description="Helical" evidence="1">
    <location>
        <begin position="51"/>
        <end position="72"/>
    </location>
</feature>
<keyword evidence="4" id="KW-1185">Reference proteome</keyword>
<reference evidence="3 4" key="1">
    <citation type="submission" date="2020-04" db="EMBL/GenBank/DDBJ databases">
        <title>Genomic insights into acetone-butanol-ethanol (ABE) fermentation by sequencing solventogenic clostridia strains.</title>
        <authorList>
            <person name="Brown S."/>
        </authorList>
    </citation>
    <scope>NUCLEOTIDE SEQUENCE [LARGE SCALE GENOMIC DNA]</scope>
    <source>
        <strain evidence="3 4">DJ011</strain>
    </source>
</reference>
<dbReference type="GO" id="GO:0004175">
    <property type="term" value="F:endopeptidase activity"/>
    <property type="evidence" value="ECO:0007669"/>
    <property type="project" value="UniProtKB-ARBA"/>
</dbReference>
<dbReference type="RefSeq" id="WP_035147067.1">
    <property type="nucleotide sequence ID" value="NZ_JAAZWO010000008.1"/>
</dbReference>
<comment type="caution">
    <text evidence="3">The sequence shown here is derived from an EMBL/GenBank/DDBJ whole genome shotgun (WGS) entry which is preliminary data.</text>
</comment>
<feature type="transmembrane region" description="Helical" evidence="1">
    <location>
        <begin position="246"/>
        <end position="264"/>
    </location>
</feature>
<feature type="transmembrane region" description="Helical" evidence="1">
    <location>
        <begin position="220"/>
        <end position="240"/>
    </location>
</feature>
<dbReference type="AlphaFoldDB" id="A0A923J204"/>
<name>A0A923J204_CLOTT</name>
<dbReference type="PANTHER" id="PTHR43592">
    <property type="entry name" value="CAAX AMINO TERMINAL PROTEASE"/>
    <property type="match status" value="1"/>
</dbReference>
<feature type="transmembrane region" description="Helical" evidence="1">
    <location>
        <begin position="199"/>
        <end position="215"/>
    </location>
</feature>
<keyword evidence="3" id="KW-0378">Hydrolase</keyword>